<dbReference type="EMBL" id="AP025314">
    <property type="protein sequence ID" value="BDD08016.1"/>
    <property type="molecule type" value="Genomic_DNA"/>
</dbReference>
<evidence type="ECO:0000313" key="2">
    <source>
        <dbReference type="Proteomes" id="UP001348817"/>
    </source>
</evidence>
<dbReference type="AlphaFoldDB" id="A0AAU9C7F8"/>
<keyword evidence="2" id="KW-1185">Reference proteome</keyword>
<dbReference type="KEGG" id="fax:FUAX_04480"/>
<reference evidence="1 2" key="1">
    <citation type="submission" date="2021-12" db="EMBL/GenBank/DDBJ databases">
        <title>Genome sequencing of bacteria with rrn-lacking chromosome and rrn-plasmid.</title>
        <authorList>
            <person name="Anda M."/>
            <person name="Iwasaki W."/>
        </authorList>
    </citation>
    <scope>NUCLEOTIDE SEQUENCE [LARGE SCALE GENOMIC DNA]</scope>
    <source>
        <strain evidence="1 2">DSM 100852</strain>
    </source>
</reference>
<proteinExistence type="predicted"/>
<protein>
    <submittedName>
        <fullName evidence="1">Uncharacterized protein</fullName>
    </submittedName>
</protein>
<name>A0AAU9C7F8_9BACT</name>
<gene>
    <name evidence="1" type="ORF">FUAX_04480</name>
</gene>
<evidence type="ECO:0000313" key="1">
    <source>
        <dbReference type="EMBL" id="BDD08016.1"/>
    </source>
</evidence>
<dbReference type="Proteomes" id="UP001348817">
    <property type="component" value="Chromosome"/>
</dbReference>
<accession>A0AAU9C7F8</accession>
<organism evidence="1 2">
    <name type="scientific">Fulvitalea axinellae</name>
    <dbReference type="NCBI Taxonomy" id="1182444"/>
    <lineage>
        <taxon>Bacteria</taxon>
        <taxon>Pseudomonadati</taxon>
        <taxon>Bacteroidota</taxon>
        <taxon>Cytophagia</taxon>
        <taxon>Cytophagales</taxon>
        <taxon>Persicobacteraceae</taxon>
        <taxon>Fulvitalea</taxon>
    </lineage>
</organism>
<sequence length="176" mass="19977">MPYTIDPDKILAPEHYTLVAKNLSECQEVLSQVELIIEEKNITLMALLHRPDRYSEQLRRQDELVNTLQNRVKLLESQVKRISQPIVKMELEAEALKLKAKLASVKSYYTDAGLSPTVRDVLKNIRIAECKATIHCYTEAMEKYLNTYMMTGKLGSGSVMFLGKKYVAKTATVHSG</sequence>